<dbReference type="Gene3D" id="3.10.450.40">
    <property type="match status" value="1"/>
</dbReference>
<evidence type="ECO:0000313" key="2">
    <source>
        <dbReference type="EMBL" id="KVM23313.1"/>
    </source>
</evidence>
<evidence type="ECO:0000259" key="1">
    <source>
        <dbReference type="Pfam" id="PF04965"/>
    </source>
</evidence>
<evidence type="ECO:0000313" key="3">
    <source>
        <dbReference type="Proteomes" id="UP000061665"/>
    </source>
</evidence>
<reference evidence="2 3" key="1">
    <citation type="submission" date="2015-11" db="EMBL/GenBank/DDBJ databases">
        <title>Expanding the genomic diversity of Burkholderia species for the development of highly accurate diagnostics.</title>
        <authorList>
            <person name="Sahl J."/>
            <person name="Keim P."/>
            <person name="Wagner D."/>
        </authorList>
    </citation>
    <scope>NUCLEOTIDE SEQUENCE [LARGE SCALE GENOMIC DNA]</scope>
    <source>
        <strain evidence="2 3">MSMB2058</strain>
    </source>
</reference>
<comment type="caution">
    <text evidence="2">The sequence shown here is derived from an EMBL/GenBank/DDBJ whole genome shotgun (WGS) entry which is preliminary data.</text>
</comment>
<proteinExistence type="predicted"/>
<dbReference type="InterPro" id="IPR007048">
    <property type="entry name" value="IraD/Gp25-like"/>
</dbReference>
<organism evidence="2 3">
    <name type="scientific">Burkholderia ubonensis</name>
    <dbReference type="NCBI Taxonomy" id="101571"/>
    <lineage>
        <taxon>Bacteria</taxon>
        <taxon>Pseudomonadati</taxon>
        <taxon>Pseudomonadota</taxon>
        <taxon>Betaproteobacteria</taxon>
        <taxon>Burkholderiales</taxon>
        <taxon>Burkholderiaceae</taxon>
        <taxon>Burkholderia</taxon>
        <taxon>Burkholderia cepacia complex</taxon>
    </lineage>
</organism>
<name>A0AB73FSQ5_9BURK</name>
<dbReference type="RefSeq" id="WP_059723810.1">
    <property type="nucleotide sequence ID" value="NZ_LOYI01000038.1"/>
</dbReference>
<dbReference type="SUPFAM" id="SSF160719">
    <property type="entry name" value="gpW/gp25-like"/>
    <property type="match status" value="1"/>
</dbReference>
<dbReference type="AlphaFoldDB" id="A0AB73FSQ5"/>
<dbReference type="Pfam" id="PF04965">
    <property type="entry name" value="GPW_gp25"/>
    <property type="match status" value="1"/>
</dbReference>
<sequence length="112" mass="12263">MNGTCSTTGKPLSGIAHLKQSIADILNTPKGSRVMRREYGSDLPELVDAPMNLSTLSRIYAATARAIHRWEPRFKVRKVTVVNAQPGALELDLYGTYLPDGQPVKLDGIRVS</sequence>
<feature type="domain" description="IraD/Gp25-like" evidence="1">
    <location>
        <begin position="15"/>
        <end position="95"/>
    </location>
</feature>
<dbReference type="Proteomes" id="UP000061665">
    <property type="component" value="Unassembled WGS sequence"/>
</dbReference>
<dbReference type="EMBL" id="LOZE01000121">
    <property type="protein sequence ID" value="KVM23313.1"/>
    <property type="molecule type" value="Genomic_DNA"/>
</dbReference>
<gene>
    <name evidence="2" type="ORF">WJ53_17695</name>
</gene>
<accession>A0AB73FSQ5</accession>
<protein>
    <submittedName>
        <fullName evidence="2">Phage baseplate protein</fullName>
    </submittedName>
</protein>